<reference evidence="1 2" key="1">
    <citation type="submission" date="2015-09" db="EMBL/GenBank/DDBJ databases">
        <authorList>
            <consortium name="Pathogen Informatics"/>
            <person name="Wu L."/>
            <person name="Ma J."/>
        </authorList>
    </citation>
    <scope>NUCLEOTIDE SEQUENCE [LARGE SCALE GENOMIC DNA]</scope>
    <source>
        <strain evidence="1 2">2789STDY5834858</strain>
    </source>
</reference>
<name>A0ABP2AUJ4_SARVE</name>
<sequence length="119" mass="13211">MSEKELNQCCGGSCGCEGEDNQGSCGCGGHNHDHGNECGCGEEHYETFVVDLEDENGNIVSCDVVEAFEYKDSEYVLVENPQDNSIYLFRSQGEEGELVVPSEEEFAEVTKYYEEELSE</sequence>
<proteinExistence type="predicted"/>
<accession>A0ABP2AUJ4</accession>
<evidence type="ECO:0000313" key="1">
    <source>
        <dbReference type="EMBL" id="CUO00760.1"/>
    </source>
</evidence>
<keyword evidence="2" id="KW-1185">Reference proteome</keyword>
<protein>
    <submittedName>
        <fullName evidence="1">Protein of uncharacterized function (DUF1292)</fullName>
    </submittedName>
</protein>
<comment type="caution">
    <text evidence="1">The sequence shown here is derived from an EMBL/GenBank/DDBJ whole genome shotgun (WGS) entry which is preliminary data.</text>
</comment>
<organism evidence="1 2">
    <name type="scientific">Sarcina ventriculi</name>
    <name type="common">Clostridium ventriculi</name>
    <dbReference type="NCBI Taxonomy" id="1267"/>
    <lineage>
        <taxon>Bacteria</taxon>
        <taxon>Bacillati</taxon>
        <taxon>Bacillota</taxon>
        <taxon>Clostridia</taxon>
        <taxon>Eubacteriales</taxon>
        <taxon>Clostridiaceae</taxon>
        <taxon>Sarcina</taxon>
    </lineage>
</organism>
<dbReference type="EMBL" id="CYZR01000005">
    <property type="protein sequence ID" value="CUO00760.1"/>
    <property type="molecule type" value="Genomic_DNA"/>
</dbReference>
<dbReference type="PROSITE" id="PS51257">
    <property type="entry name" value="PROKAR_LIPOPROTEIN"/>
    <property type="match status" value="1"/>
</dbReference>
<evidence type="ECO:0000313" key="2">
    <source>
        <dbReference type="Proteomes" id="UP000095488"/>
    </source>
</evidence>
<dbReference type="RefSeq" id="WP_055259384.1">
    <property type="nucleotide sequence ID" value="NZ_BCMV01000008.1"/>
</dbReference>
<dbReference type="Pfam" id="PF06949">
    <property type="entry name" value="DUF1292"/>
    <property type="match status" value="1"/>
</dbReference>
<gene>
    <name evidence="1" type="ORF">ERS852473_01649</name>
</gene>
<dbReference type="Proteomes" id="UP000095488">
    <property type="component" value="Unassembled WGS sequence"/>
</dbReference>
<dbReference type="InterPro" id="IPR009711">
    <property type="entry name" value="UPF0473"/>
</dbReference>